<dbReference type="PRINTS" id="PR00449">
    <property type="entry name" value="RASTRNSFRMNG"/>
</dbReference>
<dbReference type="FunFam" id="3.40.50.300:FF:001179">
    <property type="entry name" value="Rho family GTPase"/>
    <property type="match status" value="1"/>
</dbReference>
<dbReference type="PROSITE" id="PS51421">
    <property type="entry name" value="RAS"/>
    <property type="match status" value="1"/>
</dbReference>
<keyword evidence="3" id="KW-0342">GTP-binding</keyword>
<dbReference type="Proteomes" id="UP000014760">
    <property type="component" value="Unassembled WGS sequence"/>
</dbReference>
<dbReference type="STRING" id="283909.R7T881"/>
<evidence type="ECO:0000313" key="5">
    <source>
        <dbReference type="EnsemblMetazoa" id="CapteP207146"/>
    </source>
</evidence>
<dbReference type="EMBL" id="AMQN01016010">
    <property type="status" value="NOT_ANNOTATED_CDS"/>
    <property type="molecule type" value="Genomic_DNA"/>
</dbReference>
<evidence type="ECO:0000256" key="2">
    <source>
        <dbReference type="ARBA" id="ARBA00022741"/>
    </source>
</evidence>
<dbReference type="InterPro" id="IPR027417">
    <property type="entry name" value="P-loop_NTPase"/>
</dbReference>
<dbReference type="InterPro" id="IPR005225">
    <property type="entry name" value="Small_GTP-bd"/>
</dbReference>
<reference evidence="5" key="3">
    <citation type="submission" date="2015-06" db="UniProtKB">
        <authorList>
            <consortium name="EnsemblMetazoa"/>
        </authorList>
    </citation>
    <scope>IDENTIFICATION</scope>
</reference>
<accession>R7T881</accession>
<dbReference type="AlphaFoldDB" id="R7T881"/>
<dbReference type="PROSITE" id="PS51419">
    <property type="entry name" value="RAB"/>
    <property type="match status" value="1"/>
</dbReference>
<dbReference type="GO" id="GO:0007264">
    <property type="term" value="P:small GTPase-mediated signal transduction"/>
    <property type="evidence" value="ECO:0007669"/>
    <property type="project" value="InterPro"/>
</dbReference>
<dbReference type="EnsemblMetazoa" id="CapteT207146">
    <property type="protein sequence ID" value="CapteP207146"/>
    <property type="gene ID" value="CapteG207146"/>
</dbReference>
<dbReference type="GO" id="GO:0005525">
    <property type="term" value="F:GTP binding"/>
    <property type="evidence" value="ECO:0007669"/>
    <property type="project" value="UniProtKB-KW"/>
</dbReference>
<dbReference type="NCBIfam" id="TIGR00231">
    <property type="entry name" value="small_GTP"/>
    <property type="match status" value="1"/>
</dbReference>
<dbReference type="GO" id="GO:0003924">
    <property type="term" value="F:GTPase activity"/>
    <property type="evidence" value="ECO:0007669"/>
    <property type="project" value="InterPro"/>
</dbReference>
<name>R7T881_CAPTE</name>
<dbReference type="CDD" id="cd00157">
    <property type="entry name" value="Rho"/>
    <property type="match status" value="1"/>
</dbReference>
<keyword evidence="6" id="KW-1185">Reference proteome</keyword>
<evidence type="ECO:0000256" key="3">
    <source>
        <dbReference type="ARBA" id="ARBA00023134"/>
    </source>
</evidence>
<evidence type="ECO:0000256" key="1">
    <source>
        <dbReference type="ARBA" id="ARBA00010142"/>
    </source>
</evidence>
<dbReference type="EMBL" id="KB312451">
    <property type="protein sequence ID" value="ELT87174.1"/>
    <property type="molecule type" value="Genomic_DNA"/>
</dbReference>
<evidence type="ECO:0000313" key="4">
    <source>
        <dbReference type="EMBL" id="ELT87174.1"/>
    </source>
</evidence>
<protein>
    <submittedName>
        <fullName evidence="4 5">Uncharacterized protein</fullName>
    </submittedName>
</protein>
<dbReference type="EMBL" id="AMQN01016011">
    <property type="status" value="NOT_ANNOTATED_CDS"/>
    <property type="molecule type" value="Genomic_DNA"/>
</dbReference>
<dbReference type="SMART" id="SM00173">
    <property type="entry name" value="RAS"/>
    <property type="match status" value="1"/>
</dbReference>
<dbReference type="InterPro" id="IPR003578">
    <property type="entry name" value="Small_GTPase_Rho"/>
</dbReference>
<dbReference type="Pfam" id="PF00071">
    <property type="entry name" value="Ras"/>
    <property type="match status" value="1"/>
</dbReference>
<keyword evidence="2" id="KW-0547">Nucleotide-binding</keyword>
<gene>
    <name evidence="4" type="ORF">CAPTEDRAFT_207146</name>
</gene>
<dbReference type="SUPFAM" id="SSF52540">
    <property type="entry name" value="P-loop containing nucleoside triphosphate hydrolases"/>
    <property type="match status" value="1"/>
</dbReference>
<dbReference type="SMART" id="SM00174">
    <property type="entry name" value="RHO"/>
    <property type="match status" value="1"/>
</dbReference>
<dbReference type="HOGENOM" id="CLU_041217_21_3_1"/>
<evidence type="ECO:0000313" key="6">
    <source>
        <dbReference type="Proteomes" id="UP000014760"/>
    </source>
</evidence>
<reference evidence="4 6" key="2">
    <citation type="journal article" date="2013" name="Nature">
        <title>Insights into bilaterian evolution from three spiralian genomes.</title>
        <authorList>
            <person name="Simakov O."/>
            <person name="Marletaz F."/>
            <person name="Cho S.J."/>
            <person name="Edsinger-Gonzales E."/>
            <person name="Havlak P."/>
            <person name="Hellsten U."/>
            <person name="Kuo D.H."/>
            <person name="Larsson T."/>
            <person name="Lv J."/>
            <person name="Arendt D."/>
            <person name="Savage R."/>
            <person name="Osoegawa K."/>
            <person name="de Jong P."/>
            <person name="Grimwood J."/>
            <person name="Chapman J.A."/>
            <person name="Shapiro H."/>
            <person name="Aerts A."/>
            <person name="Otillar R.P."/>
            <person name="Terry A.Y."/>
            <person name="Boore J.L."/>
            <person name="Grigoriev I.V."/>
            <person name="Lindberg D.R."/>
            <person name="Seaver E.C."/>
            <person name="Weisblat D.A."/>
            <person name="Putnam N.H."/>
            <person name="Rokhsar D.S."/>
        </authorList>
    </citation>
    <scope>NUCLEOTIDE SEQUENCE</scope>
    <source>
        <strain evidence="4 6">I ESC-2004</strain>
    </source>
</reference>
<dbReference type="PANTHER" id="PTHR24072">
    <property type="entry name" value="RHO FAMILY GTPASE"/>
    <property type="match status" value="1"/>
</dbReference>
<organism evidence="4">
    <name type="scientific">Capitella teleta</name>
    <name type="common">Polychaete worm</name>
    <dbReference type="NCBI Taxonomy" id="283909"/>
    <lineage>
        <taxon>Eukaryota</taxon>
        <taxon>Metazoa</taxon>
        <taxon>Spiralia</taxon>
        <taxon>Lophotrochozoa</taxon>
        <taxon>Annelida</taxon>
        <taxon>Polychaeta</taxon>
        <taxon>Sedentaria</taxon>
        <taxon>Scolecida</taxon>
        <taxon>Capitellidae</taxon>
        <taxon>Capitella</taxon>
    </lineage>
</organism>
<dbReference type="OrthoDB" id="8830751at2759"/>
<dbReference type="Gene3D" id="3.40.50.300">
    <property type="entry name" value="P-loop containing nucleotide triphosphate hydrolases"/>
    <property type="match status" value="1"/>
</dbReference>
<reference evidence="6" key="1">
    <citation type="submission" date="2012-12" db="EMBL/GenBank/DDBJ databases">
        <authorList>
            <person name="Hellsten U."/>
            <person name="Grimwood J."/>
            <person name="Chapman J.A."/>
            <person name="Shapiro H."/>
            <person name="Aerts A."/>
            <person name="Otillar R.P."/>
            <person name="Terry A.Y."/>
            <person name="Boore J.L."/>
            <person name="Simakov O."/>
            <person name="Marletaz F."/>
            <person name="Cho S.-J."/>
            <person name="Edsinger-Gonzales E."/>
            <person name="Havlak P."/>
            <person name="Kuo D.-H."/>
            <person name="Larsson T."/>
            <person name="Lv J."/>
            <person name="Arendt D."/>
            <person name="Savage R."/>
            <person name="Osoegawa K."/>
            <person name="de Jong P."/>
            <person name="Lindberg D.R."/>
            <person name="Seaver E.C."/>
            <person name="Weisblat D.A."/>
            <person name="Putnam N.H."/>
            <person name="Grigoriev I.V."/>
            <person name="Rokhsar D.S."/>
        </authorList>
    </citation>
    <scope>NUCLEOTIDE SEQUENCE</scope>
    <source>
        <strain evidence="6">I ESC-2004</strain>
    </source>
</reference>
<dbReference type="OMA" id="YATERFP"/>
<dbReference type="PROSITE" id="PS51420">
    <property type="entry name" value="RHO"/>
    <property type="match status" value="1"/>
</dbReference>
<sequence>MIDQINCVIVGDGLVGKTSMLSVLVNQTFPNDYFPPTVFDNFSSNLLVDQQAVLLNMYDTSGCEAYDRLRPMAYVNTDIFIVVFAVLSDVEHSNVVDKWIPEIRHHCPEVPFILVGNKTDLRESDAATETTDKRLKTLSKQVGERLAQQLGAVAYMECSARKQDGVTEVFEAAVRVVREQRSFHRRQR</sequence>
<comment type="similarity">
    <text evidence="1">Belongs to the small GTPase superfamily. Rho family.</text>
</comment>
<dbReference type="InterPro" id="IPR001806">
    <property type="entry name" value="Small_GTPase"/>
</dbReference>
<dbReference type="SMART" id="SM00175">
    <property type="entry name" value="RAB"/>
    <property type="match status" value="1"/>
</dbReference>
<proteinExistence type="inferred from homology"/>